<dbReference type="InterPro" id="IPR047187">
    <property type="entry name" value="SF1_C_Upf1"/>
</dbReference>
<feature type="domain" description="DNA2/NAM7 helicase helicase" evidence="8">
    <location>
        <begin position="1340"/>
        <end position="1624"/>
    </location>
</feature>
<dbReference type="InterPro" id="IPR041677">
    <property type="entry name" value="DNA2/NAM7_AAA_11"/>
</dbReference>
<dbReference type="SUPFAM" id="SSF48371">
    <property type="entry name" value="ARM repeat"/>
    <property type="match status" value="1"/>
</dbReference>
<dbReference type="OrthoDB" id="6513042at2759"/>
<keyword evidence="4" id="KW-0347">Helicase</keyword>
<keyword evidence="5" id="KW-0067">ATP-binding</keyword>
<evidence type="ECO:0000313" key="11">
    <source>
        <dbReference type="EMBL" id="KZV98838.1"/>
    </source>
</evidence>
<evidence type="ECO:0000313" key="12">
    <source>
        <dbReference type="Proteomes" id="UP000077266"/>
    </source>
</evidence>
<accession>A0A165M6L5</accession>
<protein>
    <recommendedName>
        <fullName evidence="13">Helicase ATP-binding domain-containing protein</fullName>
    </recommendedName>
</protein>
<keyword evidence="2" id="KW-0547">Nucleotide-binding</keyword>
<dbReference type="Gene3D" id="3.40.50.300">
    <property type="entry name" value="P-loop containing nucleotide triphosphate hydrolases"/>
    <property type="match status" value="2"/>
</dbReference>
<dbReference type="PANTHER" id="PTHR10887:SF495">
    <property type="entry name" value="HELICASE SENATAXIN ISOFORM X1-RELATED"/>
    <property type="match status" value="1"/>
</dbReference>
<evidence type="ECO:0000259" key="9">
    <source>
        <dbReference type="Pfam" id="PF13087"/>
    </source>
</evidence>
<dbReference type="InterPro" id="IPR056474">
    <property type="entry name" value="SEN1_barrel"/>
</dbReference>
<proteinExistence type="inferred from homology"/>
<evidence type="ECO:0000256" key="6">
    <source>
        <dbReference type="SAM" id="MobiDB-lite"/>
    </source>
</evidence>
<dbReference type="Pfam" id="PF23576">
    <property type="entry name" value="SEN1_barrel"/>
    <property type="match status" value="1"/>
</dbReference>
<dbReference type="GO" id="GO:0001147">
    <property type="term" value="F:transcription termination site sequence-specific DNA binding"/>
    <property type="evidence" value="ECO:0007669"/>
    <property type="project" value="TreeGrafter"/>
</dbReference>
<feature type="region of interest" description="Disordered" evidence="6">
    <location>
        <begin position="937"/>
        <end position="1091"/>
    </location>
</feature>
<keyword evidence="12" id="KW-1185">Reference proteome</keyword>
<feature type="region of interest" description="Disordered" evidence="6">
    <location>
        <begin position="1"/>
        <end position="34"/>
    </location>
</feature>
<dbReference type="SUPFAM" id="SSF52540">
    <property type="entry name" value="P-loop containing nucleoside triphosphate hydrolases"/>
    <property type="match status" value="1"/>
</dbReference>
<dbReference type="PANTHER" id="PTHR10887">
    <property type="entry name" value="DNA2/NAM7 HELICASE FAMILY"/>
    <property type="match status" value="1"/>
</dbReference>
<dbReference type="GO" id="GO:0016787">
    <property type="term" value="F:hydrolase activity"/>
    <property type="evidence" value="ECO:0007669"/>
    <property type="project" value="UniProtKB-KW"/>
</dbReference>
<feature type="region of interest" description="Disordered" evidence="6">
    <location>
        <begin position="1851"/>
        <end position="1887"/>
    </location>
</feature>
<evidence type="ECO:0008006" key="13">
    <source>
        <dbReference type="Google" id="ProtNLM"/>
    </source>
</evidence>
<feature type="region of interest" description="Disordered" evidence="6">
    <location>
        <begin position="1899"/>
        <end position="1991"/>
    </location>
</feature>
<feature type="domain" description="Helicase Sen1 N-terminal" evidence="7">
    <location>
        <begin position="93"/>
        <end position="839"/>
    </location>
</feature>
<evidence type="ECO:0000256" key="4">
    <source>
        <dbReference type="ARBA" id="ARBA00022806"/>
    </source>
</evidence>
<feature type="compositionally biased region" description="Low complexity" evidence="6">
    <location>
        <begin position="943"/>
        <end position="1007"/>
    </location>
</feature>
<comment type="similarity">
    <text evidence="1">Belongs to the DNA2/NAM7 helicase family.</text>
</comment>
<feature type="compositionally biased region" description="Basic and acidic residues" evidence="6">
    <location>
        <begin position="24"/>
        <end position="34"/>
    </location>
</feature>
<dbReference type="InterPro" id="IPR016024">
    <property type="entry name" value="ARM-type_fold"/>
</dbReference>
<dbReference type="EMBL" id="KV425914">
    <property type="protein sequence ID" value="KZV98838.1"/>
    <property type="molecule type" value="Genomic_DNA"/>
</dbReference>
<dbReference type="InterPro" id="IPR024481">
    <property type="entry name" value="Helicase_Sen1_N"/>
</dbReference>
<dbReference type="GO" id="GO:0016604">
    <property type="term" value="C:nuclear body"/>
    <property type="evidence" value="ECO:0007669"/>
    <property type="project" value="TreeGrafter"/>
</dbReference>
<dbReference type="GO" id="GO:0005524">
    <property type="term" value="F:ATP binding"/>
    <property type="evidence" value="ECO:0007669"/>
    <property type="project" value="UniProtKB-KW"/>
</dbReference>
<gene>
    <name evidence="11" type="ORF">EXIGLDRAFT_763074</name>
</gene>
<dbReference type="Pfam" id="PF12726">
    <property type="entry name" value="SEN1_N"/>
    <property type="match status" value="1"/>
</dbReference>
<dbReference type="STRING" id="1314781.A0A165M6L5"/>
<dbReference type="FunFam" id="3.40.50.300:FF:000326">
    <property type="entry name" value="P-loop containing nucleoside triphosphate hydrolase"/>
    <property type="match status" value="1"/>
</dbReference>
<dbReference type="InParanoid" id="A0A165M6L5"/>
<evidence type="ECO:0000259" key="8">
    <source>
        <dbReference type="Pfam" id="PF13086"/>
    </source>
</evidence>
<evidence type="ECO:0000256" key="2">
    <source>
        <dbReference type="ARBA" id="ARBA00022741"/>
    </source>
</evidence>
<dbReference type="FunCoup" id="A0A165M6L5">
    <property type="interactions" value="122"/>
</dbReference>
<evidence type="ECO:0000256" key="1">
    <source>
        <dbReference type="ARBA" id="ARBA00007913"/>
    </source>
</evidence>
<dbReference type="InterPro" id="IPR041679">
    <property type="entry name" value="DNA2/NAM7-like_C"/>
</dbReference>
<keyword evidence="3" id="KW-0378">Hydrolase</keyword>
<evidence type="ECO:0000256" key="3">
    <source>
        <dbReference type="ARBA" id="ARBA00022801"/>
    </source>
</evidence>
<sequence length="1991" mass="219425">MSKAPDAAAGPPQKVPQTDAEVDDALREEREKGGIDTSEKRAVALFQFVMRVPQVGGEYHWFCAKVPPLAVEAATFAIRMFAYTESTSLGLIKERLSIVLHGCCECMRLFQNAKRVLRTIYLSGMVSVALMEHIEGWERGIIRERLQATGMPSTSRAKMSLNSLPPPVVYHCVANPNVLADSDLSAMLATYCPSLPISNWPSIPAPGLFLLLAHANPDVRAWAAAQLSVAATPTDDTLNEDHKIAIFALARALLPQHELQQQGKTEVTGTPWKGTFNGGDGVVWPAFLSVLELIPPSVLKHRVVGHNRVYHVVIGHLNDSGEHFEQVLRCFAVLLRKLGPELWTLEGEEYPQVVFASVKDNRAFVGLLESSQDPWFFAWLEPFILSVWDKPTFADIMAKIVSFMCEELQHERFKKWHPLIMSAMAKTLLSVMQKCETADAAHYKAIRTPFDIHAQAFVNVALSSSKSSEGWNAARAATRSLLAHVLFTDIRDIEAKARLLSDVLAGKKVDKDSDESRGPTLSFGQPLWDLTFRVLQGEGVTATGITFIVPIIAHCGLLDTLRPASYPIPKTEVLRAAYKAILDAVNGALSYLQNSFEKVIDDFTSGSTSSKNLDAMLGALVQPVVSLLFSPSSALRNAAQSLVSYVHRNDGGRADCFRSLLEKSPEATLKALTRVNENFAVWASFLSEACNMSQALVRCLSDVLEVLCSREGGLIFENSFIYPPGKTRPTRQITALWGSMCKALSVIFRRTPSWAQYYENRIMTDWMRDALIFGRDLLTYRSTLEGAVIAAESDEQQAGVSTPRKLSSAGKQMVVDLQVVLKEVINWLRLTDHELLYQSLNLLRSLFECFRKTDTKPADEPMQKLARFLDKARQRAEADDGDATTRLSAVDLAALSEDMGSFNDGDDDDDVQIVDPPPGVTFKKRARSPVEVVVARKQPKIQAGSSASSKTSAVETKATKTTTKPAIAPIFKSSTSRSIQQASSSKPSTSSKSSTSSSSSSSSRITAKPPPPPAKPAPVARLPYVPEYPKPFTVGPGDRYRDFGQNKTVAKPAKSSDGSDSSSEEDDNSGLAGLEKVQRSPPKIRKPEERRQVKMLSISGQEVPRQRGVFQDRTNKLDEARRIRERLKPDLTPLHRRILSWDYDRTSDSPWADNAPSLAVVPSVFRDHPEYMRIFEPLLLSECWSQLIKSKEESNIPVLACSISGKGYVDEWVELEIVISEALPPKWFLAETDILLLRHPTETTTKLLAKVHASMISPRGGNRELRATLRCKTDSAAGVVVGTNWQLSRVFSLSTVHREFASLVALPYYDLFEPIIRAQHSPKRHVDSADVRRAMKSHRVNEPQARAIVASMEADGFMLVQGPPGTGKTSTICGMVGAFLSNRPKPATVIQVGRVAAPGKPQIRKKILICAPSNAGIDEVAKRLREGVFDSSGARVVPNIVRVGIDANVNASVKDVTLDFLVDQKLGGPAASSSKDEKVDTNALHVELRATRSALEQKYSEEQALQERGLDVRLVKNEIHALKNKRLALSKRLDDARDKQKADNRAVDAARRKFRAEVLQEADVICSTLAGAGHETLESFEFETVIIDEAAQSIELSSLIPLKYGCKRCIMVGDPQQLPPTVISPMATRHKYNQSFIQYRMHPEISRVPSRLFYEGRLQDGPDMAKKTEKPWHANQVLGPYRFFNVVGGNHESAAAGHSLINHAECNAALSLYELFLRDFRQVDMNYRIGVISMYKAQINLMKRKFEERYGADRASTIDFNTVDGFQGQEKDIIILSCVRAGPGVTSIGFLSDVRRLNVSITRARSSLFILGHAATLHRSDQTWKTIVDDARARSLLVDVERNTFSSTGTMQAVANVPSTSGRPRTATPSLKRQAPAPPPTSDTSGLMTPQVLAQTVAQNAGARPSGLKRSLDDTVQHMQPAEKRRRTSGPSEENKEHTAPDTKLQQPPEQPPAGSSAHGSAPPRPLAPRPPRPKKAPQTMFIPKKKPAPG</sequence>
<dbReference type="Proteomes" id="UP000077266">
    <property type="component" value="Unassembled WGS sequence"/>
</dbReference>
<dbReference type="Pfam" id="PF13087">
    <property type="entry name" value="AAA_12"/>
    <property type="match status" value="1"/>
</dbReference>
<evidence type="ECO:0000259" key="10">
    <source>
        <dbReference type="Pfam" id="PF23576"/>
    </source>
</evidence>
<dbReference type="GO" id="GO:0005694">
    <property type="term" value="C:chromosome"/>
    <property type="evidence" value="ECO:0007669"/>
    <property type="project" value="UniProtKB-ARBA"/>
</dbReference>
<dbReference type="GO" id="GO:0004386">
    <property type="term" value="F:helicase activity"/>
    <property type="evidence" value="ECO:0007669"/>
    <property type="project" value="UniProtKB-KW"/>
</dbReference>
<evidence type="ECO:0000256" key="5">
    <source>
        <dbReference type="ARBA" id="ARBA00022840"/>
    </source>
</evidence>
<dbReference type="GO" id="GO:0006369">
    <property type="term" value="P:termination of RNA polymerase II transcription"/>
    <property type="evidence" value="ECO:0007669"/>
    <property type="project" value="TreeGrafter"/>
</dbReference>
<dbReference type="InterPro" id="IPR027417">
    <property type="entry name" value="P-loop_NTPase"/>
</dbReference>
<dbReference type="InterPro" id="IPR045055">
    <property type="entry name" value="DNA2/NAM7-like"/>
</dbReference>
<evidence type="ECO:0000259" key="7">
    <source>
        <dbReference type="Pfam" id="PF12726"/>
    </source>
</evidence>
<reference evidence="11 12" key="1">
    <citation type="journal article" date="2016" name="Mol. Biol. Evol.">
        <title>Comparative Genomics of Early-Diverging Mushroom-Forming Fungi Provides Insights into the Origins of Lignocellulose Decay Capabilities.</title>
        <authorList>
            <person name="Nagy L.G."/>
            <person name="Riley R."/>
            <person name="Tritt A."/>
            <person name="Adam C."/>
            <person name="Daum C."/>
            <person name="Floudas D."/>
            <person name="Sun H."/>
            <person name="Yadav J.S."/>
            <person name="Pangilinan J."/>
            <person name="Larsson K.H."/>
            <person name="Matsuura K."/>
            <person name="Barry K."/>
            <person name="Labutti K."/>
            <person name="Kuo R."/>
            <person name="Ohm R.A."/>
            <person name="Bhattacharya S.S."/>
            <person name="Shirouzu T."/>
            <person name="Yoshinaga Y."/>
            <person name="Martin F.M."/>
            <person name="Grigoriev I.V."/>
            <person name="Hibbett D.S."/>
        </authorList>
    </citation>
    <scope>NUCLEOTIDE SEQUENCE [LARGE SCALE GENOMIC DNA]</scope>
    <source>
        <strain evidence="11 12">HHB12029</strain>
    </source>
</reference>
<name>A0A165M6L5_EXIGL</name>
<dbReference type="Pfam" id="PF13086">
    <property type="entry name" value="AAA_11"/>
    <property type="match status" value="1"/>
</dbReference>
<feature type="domain" description="DNA2/NAM7 helicase-like C-terminal" evidence="9">
    <location>
        <begin position="1637"/>
        <end position="1814"/>
    </location>
</feature>
<feature type="compositionally biased region" description="Polar residues" evidence="6">
    <location>
        <begin position="1851"/>
        <end position="1871"/>
    </location>
</feature>
<feature type="domain" description="Helicase SEN1 beta-barrel" evidence="10">
    <location>
        <begin position="1198"/>
        <end position="1290"/>
    </location>
</feature>
<dbReference type="CDD" id="cd18808">
    <property type="entry name" value="SF1_C_Upf1"/>
    <property type="match status" value="1"/>
</dbReference>
<organism evidence="11 12">
    <name type="scientific">Exidia glandulosa HHB12029</name>
    <dbReference type="NCBI Taxonomy" id="1314781"/>
    <lineage>
        <taxon>Eukaryota</taxon>
        <taxon>Fungi</taxon>
        <taxon>Dikarya</taxon>
        <taxon>Basidiomycota</taxon>
        <taxon>Agaricomycotina</taxon>
        <taxon>Agaricomycetes</taxon>
        <taxon>Auriculariales</taxon>
        <taxon>Exidiaceae</taxon>
        <taxon>Exidia</taxon>
    </lineage>
</organism>
<dbReference type="CDD" id="cd18042">
    <property type="entry name" value="DEXXQc_SETX"/>
    <property type="match status" value="1"/>
</dbReference>